<dbReference type="AlphaFoldDB" id="A0AAV1ZGQ4"/>
<gene>
    <name evidence="1" type="ORF">LARSCL_LOCUS4773</name>
</gene>
<reference evidence="1 2" key="1">
    <citation type="submission" date="2024-04" db="EMBL/GenBank/DDBJ databases">
        <authorList>
            <person name="Rising A."/>
            <person name="Reimegard J."/>
            <person name="Sonavane S."/>
            <person name="Akerstrom W."/>
            <person name="Nylinder S."/>
            <person name="Hedman E."/>
            <person name="Kallberg Y."/>
        </authorList>
    </citation>
    <scope>NUCLEOTIDE SEQUENCE [LARGE SCALE GENOMIC DNA]</scope>
</reference>
<protein>
    <submittedName>
        <fullName evidence="1">Uncharacterized protein</fullName>
    </submittedName>
</protein>
<evidence type="ECO:0000313" key="1">
    <source>
        <dbReference type="EMBL" id="CAL1269499.1"/>
    </source>
</evidence>
<sequence length="60" mass="6768">MSSDEFVLLPVGGLNSPLIRLDPYHFGFYSVLKWTVCCTRPSPALSCLLNRLVEHSIFKV</sequence>
<dbReference type="Proteomes" id="UP001497382">
    <property type="component" value="Unassembled WGS sequence"/>
</dbReference>
<name>A0AAV1ZGQ4_9ARAC</name>
<evidence type="ECO:0000313" key="2">
    <source>
        <dbReference type="Proteomes" id="UP001497382"/>
    </source>
</evidence>
<comment type="caution">
    <text evidence="1">The sequence shown here is derived from an EMBL/GenBank/DDBJ whole genome shotgun (WGS) entry which is preliminary data.</text>
</comment>
<accession>A0AAV1ZGQ4</accession>
<proteinExistence type="predicted"/>
<organism evidence="1 2">
    <name type="scientific">Larinioides sclopetarius</name>
    <dbReference type="NCBI Taxonomy" id="280406"/>
    <lineage>
        <taxon>Eukaryota</taxon>
        <taxon>Metazoa</taxon>
        <taxon>Ecdysozoa</taxon>
        <taxon>Arthropoda</taxon>
        <taxon>Chelicerata</taxon>
        <taxon>Arachnida</taxon>
        <taxon>Araneae</taxon>
        <taxon>Araneomorphae</taxon>
        <taxon>Entelegynae</taxon>
        <taxon>Araneoidea</taxon>
        <taxon>Araneidae</taxon>
        <taxon>Larinioides</taxon>
    </lineage>
</organism>
<dbReference type="EMBL" id="CAXIEN010000041">
    <property type="protein sequence ID" value="CAL1269499.1"/>
    <property type="molecule type" value="Genomic_DNA"/>
</dbReference>
<keyword evidence="2" id="KW-1185">Reference proteome</keyword>